<dbReference type="PROSITE" id="PS01123">
    <property type="entry name" value="TNASE_1"/>
    <property type="match status" value="1"/>
</dbReference>
<proteinExistence type="predicted"/>
<name>A0A268EX12_9BACL</name>
<dbReference type="InterPro" id="IPR035437">
    <property type="entry name" value="SNase_OB-fold_sf"/>
</dbReference>
<reference evidence="7 8" key="1">
    <citation type="submission" date="2017-07" db="EMBL/GenBank/DDBJ databases">
        <title>Isolation and whole genome analysis of endospore-forming bacteria from heroin.</title>
        <authorList>
            <person name="Kalinowski J."/>
            <person name="Ahrens B."/>
            <person name="Al-Dilaimi A."/>
            <person name="Winkler A."/>
            <person name="Wibberg D."/>
            <person name="Schleenbecker U."/>
            <person name="Ruckert C."/>
            <person name="Wolfel R."/>
            <person name="Grass G."/>
        </authorList>
    </citation>
    <scope>NUCLEOTIDE SEQUENCE [LARGE SCALE GENOMIC DNA]</scope>
    <source>
        <strain evidence="7 8">7537-G1</strain>
    </source>
</reference>
<dbReference type="PROSITE" id="PS50830">
    <property type="entry name" value="TNASE_3"/>
    <property type="match status" value="1"/>
</dbReference>
<gene>
    <name evidence="7" type="ORF">CHH67_09010</name>
</gene>
<comment type="caution">
    <text evidence="7">The sequence shown here is derived from an EMBL/GenBank/DDBJ whole genome shotgun (WGS) entry which is preliminary data.</text>
</comment>
<evidence type="ECO:0000256" key="4">
    <source>
        <dbReference type="SAM" id="MobiDB-lite"/>
    </source>
</evidence>
<dbReference type="SUPFAM" id="SSF50199">
    <property type="entry name" value="Staphylococcal nuclease"/>
    <property type="match status" value="1"/>
</dbReference>
<dbReference type="OrthoDB" id="4376109at2"/>
<evidence type="ECO:0000256" key="5">
    <source>
        <dbReference type="SAM" id="SignalP"/>
    </source>
</evidence>
<accession>A0A268EX12</accession>
<evidence type="ECO:0000256" key="3">
    <source>
        <dbReference type="ARBA" id="ARBA00022801"/>
    </source>
</evidence>
<dbReference type="CDD" id="cd00175">
    <property type="entry name" value="SNc"/>
    <property type="match status" value="1"/>
</dbReference>
<feature type="signal peptide" evidence="5">
    <location>
        <begin position="1"/>
        <end position="18"/>
    </location>
</feature>
<dbReference type="GO" id="GO:0003676">
    <property type="term" value="F:nucleic acid binding"/>
    <property type="evidence" value="ECO:0007669"/>
    <property type="project" value="InterPro"/>
</dbReference>
<keyword evidence="5" id="KW-0732">Signal</keyword>
<evidence type="ECO:0000256" key="1">
    <source>
        <dbReference type="ARBA" id="ARBA00022722"/>
    </source>
</evidence>
<evidence type="ECO:0000313" key="7">
    <source>
        <dbReference type="EMBL" id="PAD77658.1"/>
    </source>
</evidence>
<dbReference type="AlphaFoldDB" id="A0A268EX12"/>
<evidence type="ECO:0000259" key="6">
    <source>
        <dbReference type="PROSITE" id="PS50830"/>
    </source>
</evidence>
<evidence type="ECO:0000256" key="2">
    <source>
        <dbReference type="ARBA" id="ARBA00022759"/>
    </source>
</evidence>
<keyword evidence="1" id="KW-0540">Nuclease</keyword>
<evidence type="ECO:0000313" key="8">
    <source>
        <dbReference type="Proteomes" id="UP000215596"/>
    </source>
</evidence>
<dbReference type="PANTHER" id="PTHR12302">
    <property type="entry name" value="EBNA2 BINDING PROTEIN P100"/>
    <property type="match status" value="1"/>
</dbReference>
<organism evidence="7 8">
    <name type="scientific">Paenibacillus campinasensis</name>
    <dbReference type="NCBI Taxonomy" id="66347"/>
    <lineage>
        <taxon>Bacteria</taxon>
        <taxon>Bacillati</taxon>
        <taxon>Bacillota</taxon>
        <taxon>Bacilli</taxon>
        <taxon>Bacillales</taxon>
        <taxon>Paenibacillaceae</taxon>
        <taxon>Paenibacillus</taxon>
    </lineage>
</organism>
<dbReference type="PANTHER" id="PTHR12302:SF3">
    <property type="entry name" value="SERINE_THREONINE-PROTEIN KINASE 31"/>
    <property type="match status" value="1"/>
</dbReference>
<sequence>MFVLLAFVFLTGCGQPLAAPPHTSETAIPEAGPAGNESSTTVYPTDDLNLPRVPVELVRAIDGDTISVMYEGKKENVRLLLIDTPETSHPRLGVQPFGPEAKQFTKELVEQAELLELEFDIGPNRDKYSRLLAYVYADGVMVQEALLEQGLARVAYIYPPNVRYVDKFDDLQRISREQGLGIWSIENYAQEDGFYPEEAEGAEPSKSEDYDILTEAPEPSAGQADVPANGCHIKGNINSKGEKIYHTPESRYYEQTKPEQWFCTEQEAEEAGFRAPLR</sequence>
<dbReference type="Proteomes" id="UP000215596">
    <property type="component" value="Unassembled WGS sequence"/>
</dbReference>
<feature type="region of interest" description="Disordered" evidence="4">
    <location>
        <begin position="19"/>
        <end position="45"/>
    </location>
</feature>
<dbReference type="InterPro" id="IPR002071">
    <property type="entry name" value="Thermonucl_AS"/>
</dbReference>
<dbReference type="SMART" id="SM00318">
    <property type="entry name" value="SNc"/>
    <property type="match status" value="1"/>
</dbReference>
<feature type="chain" id="PRO_5032757213" evidence="5">
    <location>
        <begin position="19"/>
        <end position="278"/>
    </location>
</feature>
<protein>
    <submittedName>
        <fullName evidence="7">Nuclease</fullName>
    </submittedName>
</protein>
<dbReference type="EMBL" id="NPBY01000029">
    <property type="protein sequence ID" value="PAD77658.1"/>
    <property type="molecule type" value="Genomic_DNA"/>
</dbReference>
<dbReference type="Gene3D" id="2.40.50.90">
    <property type="match status" value="1"/>
</dbReference>
<dbReference type="RefSeq" id="WP_095264903.1">
    <property type="nucleotide sequence ID" value="NZ_NPBY01000029.1"/>
</dbReference>
<dbReference type="GO" id="GO:0004519">
    <property type="term" value="F:endonuclease activity"/>
    <property type="evidence" value="ECO:0007669"/>
    <property type="project" value="UniProtKB-KW"/>
</dbReference>
<dbReference type="InterPro" id="IPR016071">
    <property type="entry name" value="Staphylococal_nuclease_OB-fold"/>
</dbReference>
<keyword evidence="3" id="KW-0378">Hydrolase</keyword>
<dbReference type="GO" id="GO:0016787">
    <property type="term" value="F:hydrolase activity"/>
    <property type="evidence" value="ECO:0007669"/>
    <property type="project" value="UniProtKB-KW"/>
</dbReference>
<feature type="domain" description="TNase-like" evidence="6">
    <location>
        <begin position="51"/>
        <end position="185"/>
    </location>
</feature>
<keyword evidence="2" id="KW-0255">Endonuclease</keyword>
<dbReference type="Pfam" id="PF00565">
    <property type="entry name" value="SNase"/>
    <property type="match status" value="1"/>
</dbReference>